<dbReference type="GO" id="GO:0004412">
    <property type="term" value="F:homoserine dehydrogenase activity"/>
    <property type="evidence" value="ECO:0007669"/>
    <property type="project" value="UniProtKB-EC"/>
</dbReference>
<evidence type="ECO:0000256" key="1">
    <source>
        <dbReference type="ARBA" id="ARBA00001920"/>
    </source>
</evidence>
<evidence type="ECO:0000259" key="14">
    <source>
        <dbReference type="Pfam" id="PF00742"/>
    </source>
</evidence>
<keyword evidence="8" id="KW-0791">Threonine biosynthesis</keyword>
<dbReference type="InterPro" id="IPR005106">
    <property type="entry name" value="Asp/hSer_DH_NAD-bd"/>
</dbReference>
<accession>A0AAD6HT65</accession>
<comment type="pathway">
    <text evidence="3">Amino-acid biosynthesis; L-methionine biosynthesis via de novo pathway; L-homoserine from L-aspartate: step 3/3.</text>
</comment>
<proteinExistence type="inferred from homology"/>
<organism evidence="16 17">
    <name type="scientific">Penicillium malachiteum</name>
    <dbReference type="NCBI Taxonomy" id="1324776"/>
    <lineage>
        <taxon>Eukaryota</taxon>
        <taxon>Fungi</taxon>
        <taxon>Dikarya</taxon>
        <taxon>Ascomycota</taxon>
        <taxon>Pezizomycotina</taxon>
        <taxon>Eurotiomycetes</taxon>
        <taxon>Eurotiomycetidae</taxon>
        <taxon>Eurotiales</taxon>
        <taxon>Aspergillaceae</taxon>
        <taxon>Penicillium</taxon>
    </lineage>
</organism>
<dbReference type="PANTHER" id="PTHR43070:SF5">
    <property type="entry name" value="HOMOSERINE DEHYDROGENASE"/>
    <property type="match status" value="1"/>
</dbReference>
<evidence type="ECO:0000313" key="17">
    <source>
        <dbReference type="Proteomes" id="UP001215712"/>
    </source>
</evidence>
<reference evidence="16" key="2">
    <citation type="submission" date="2023-01" db="EMBL/GenBank/DDBJ databases">
        <authorList>
            <person name="Petersen C."/>
        </authorList>
    </citation>
    <scope>NUCLEOTIDE SEQUENCE</scope>
    <source>
        <strain evidence="16">IBT 17514</strain>
    </source>
</reference>
<dbReference type="FunFam" id="3.30.360.10:FF:000006">
    <property type="entry name" value="Bifunctional aspartokinase/homoserine dehydrogenase"/>
    <property type="match status" value="1"/>
</dbReference>
<evidence type="ECO:0000256" key="11">
    <source>
        <dbReference type="ARBA" id="ARBA00023167"/>
    </source>
</evidence>
<dbReference type="GO" id="GO:0009086">
    <property type="term" value="P:methionine biosynthetic process"/>
    <property type="evidence" value="ECO:0007669"/>
    <property type="project" value="UniProtKB-KW"/>
</dbReference>
<evidence type="ECO:0000256" key="2">
    <source>
        <dbReference type="ARBA" id="ARBA00005056"/>
    </source>
</evidence>
<comment type="pathway">
    <text evidence="2">Amino-acid biosynthesis; L-threonine biosynthesis; L-threonine from L-aspartate: step 3/5.</text>
</comment>
<evidence type="ECO:0000256" key="10">
    <source>
        <dbReference type="ARBA" id="ARBA00023002"/>
    </source>
</evidence>
<feature type="domain" description="Aspartate/homoserine dehydrogenase NAD-binding" evidence="15">
    <location>
        <begin position="11"/>
        <end position="145"/>
    </location>
</feature>
<evidence type="ECO:0000259" key="15">
    <source>
        <dbReference type="Pfam" id="PF03447"/>
    </source>
</evidence>
<dbReference type="InterPro" id="IPR011147">
    <property type="entry name" value="Bifunc_Aspkin/hSer_DH"/>
</dbReference>
<dbReference type="Gene3D" id="3.40.50.720">
    <property type="entry name" value="NAD(P)-binding Rossmann-like Domain"/>
    <property type="match status" value="1"/>
</dbReference>
<dbReference type="Pfam" id="PF03447">
    <property type="entry name" value="NAD_binding_3"/>
    <property type="match status" value="1"/>
</dbReference>
<evidence type="ECO:0000256" key="13">
    <source>
        <dbReference type="ARBA" id="ARBA00059589"/>
    </source>
</evidence>
<comment type="catalytic activity">
    <reaction evidence="12">
        <text>L-homoserine + NADP(+) = L-aspartate 4-semialdehyde + NADPH + H(+)</text>
        <dbReference type="Rhea" id="RHEA:15761"/>
        <dbReference type="ChEBI" id="CHEBI:15378"/>
        <dbReference type="ChEBI" id="CHEBI:57476"/>
        <dbReference type="ChEBI" id="CHEBI:57783"/>
        <dbReference type="ChEBI" id="CHEBI:58349"/>
        <dbReference type="ChEBI" id="CHEBI:537519"/>
        <dbReference type="EC" id="1.1.1.3"/>
    </reaction>
    <physiologicalReaction direction="right-to-left" evidence="12">
        <dbReference type="Rhea" id="RHEA:15763"/>
    </physiologicalReaction>
</comment>
<keyword evidence="7" id="KW-0028">Amino-acid biosynthesis</keyword>
<evidence type="ECO:0000256" key="4">
    <source>
        <dbReference type="ARBA" id="ARBA00006753"/>
    </source>
</evidence>
<dbReference type="Pfam" id="PF00742">
    <property type="entry name" value="Homoserine_dh"/>
    <property type="match status" value="1"/>
</dbReference>
<evidence type="ECO:0000256" key="7">
    <source>
        <dbReference type="ARBA" id="ARBA00022605"/>
    </source>
</evidence>
<dbReference type="GO" id="GO:0009088">
    <property type="term" value="P:threonine biosynthetic process"/>
    <property type="evidence" value="ECO:0007669"/>
    <property type="project" value="UniProtKB-KW"/>
</dbReference>
<dbReference type="InterPro" id="IPR001342">
    <property type="entry name" value="HDH_cat"/>
</dbReference>
<evidence type="ECO:0000256" key="12">
    <source>
        <dbReference type="ARBA" id="ARBA00048841"/>
    </source>
</evidence>
<gene>
    <name evidence="16" type="ORF">N7493_002799</name>
</gene>
<evidence type="ECO:0000256" key="9">
    <source>
        <dbReference type="ARBA" id="ARBA00022857"/>
    </source>
</evidence>
<dbReference type="InterPro" id="IPR036291">
    <property type="entry name" value="NAD(P)-bd_dom_sf"/>
</dbReference>
<comment type="function">
    <text evidence="13">Catalyzes the conversion of L-aspartate-beta-semialdehyde (L-Asa) to L-homoserine (L-Hse), the third step in the biosynthesis of amino acids that derive from aspartate (the aspartate family of amino acids), including methioinine and threonine, the latter of which is a precursor to isoleucine; production of homoserine leads to a branch-point in the pathway as it can either be O-phosphorylated for processing to threonine, or O-acylated for processing to methionine.</text>
</comment>
<comment type="caution">
    <text evidence="16">The sequence shown here is derived from an EMBL/GenBank/DDBJ whole genome shotgun (WGS) entry which is preliminary data.</text>
</comment>
<dbReference type="SUPFAM" id="SSF51735">
    <property type="entry name" value="NAD(P)-binding Rossmann-fold domains"/>
    <property type="match status" value="1"/>
</dbReference>
<dbReference type="EMBL" id="JAQJAN010000003">
    <property type="protein sequence ID" value="KAJ5734013.1"/>
    <property type="molecule type" value="Genomic_DNA"/>
</dbReference>
<evidence type="ECO:0000256" key="8">
    <source>
        <dbReference type="ARBA" id="ARBA00022697"/>
    </source>
</evidence>
<reference evidence="16" key="1">
    <citation type="journal article" date="2023" name="IMA Fungus">
        <title>Comparative genomic study of the Penicillium genus elucidates a diverse pangenome and 15 lateral gene transfer events.</title>
        <authorList>
            <person name="Petersen C."/>
            <person name="Sorensen T."/>
            <person name="Nielsen M.R."/>
            <person name="Sondergaard T.E."/>
            <person name="Sorensen J.L."/>
            <person name="Fitzpatrick D.A."/>
            <person name="Frisvad J.C."/>
            <person name="Nielsen K.L."/>
        </authorList>
    </citation>
    <scope>NUCLEOTIDE SEQUENCE</scope>
    <source>
        <strain evidence="16">IBT 17514</strain>
    </source>
</reference>
<evidence type="ECO:0000256" key="5">
    <source>
        <dbReference type="ARBA" id="ARBA00013213"/>
    </source>
</evidence>
<name>A0AAD6HT65_9EURO</name>
<dbReference type="GO" id="GO:0050661">
    <property type="term" value="F:NADP binding"/>
    <property type="evidence" value="ECO:0007669"/>
    <property type="project" value="InterPro"/>
</dbReference>
<dbReference type="SUPFAM" id="SSF55347">
    <property type="entry name" value="Glyceraldehyde-3-phosphate dehydrogenase-like, C-terminal domain"/>
    <property type="match status" value="1"/>
</dbReference>
<evidence type="ECO:0000256" key="3">
    <source>
        <dbReference type="ARBA" id="ARBA00005062"/>
    </source>
</evidence>
<keyword evidence="11" id="KW-0486">Methionine biosynthesis</keyword>
<comment type="similarity">
    <text evidence="4">Belongs to the homoserine dehydrogenase family.</text>
</comment>
<keyword evidence="9" id="KW-0521">NADP</keyword>
<dbReference type="Gene3D" id="3.30.360.10">
    <property type="entry name" value="Dihydrodipicolinate Reductase, domain 2"/>
    <property type="match status" value="1"/>
</dbReference>
<sequence>MANTLYLGIVGVGGVGTALLEQLGRLSNPPKLVLLSRSTKTLVAQTPSYSHSIPFEAWEIAAAAPSITTVDALAPEDTAAYLGSAPGRSILVDNTSDLTLAKAYPIFLKQGISVVTPNKKGFSADISLWNDIFASAADGNALVYHQATVGGSLPVLSTLRDLMATGDEIVKIEGVLSGTLSLLFDTFMPAIGKSDAKWSSLVAHALQIGFMEPDPRDDLNGMDFARKLTILARVAGLQVTGPESFPVTSLIPNELLSLPLSAEGIAQFMLELPNYDEDMEVAKLKAEEEGKVLRYIGSIDVSTGEIQVGMRHLDRDNPIANLKGSQIVSIYTKRYGANPLVLKGGGGGGEVTAMCVMSDLLKVMEGLA</sequence>
<keyword evidence="10" id="KW-0560">Oxidoreductase</keyword>
<dbReference type="PANTHER" id="PTHR43070">
    <property type="match status" value="1"/>
</dbReference>
<dbReference type="Proteomes" id="UP001215712">
    <property type="component" value="Unassembled WGS sequence"/>
</dbReference>
<comment type="cofactor">
    <cofactor evidence="1">
        <name>a metal cation</name>
        <dbReference type="ChEBI" id="CHEBI:25213"/>
    </cofactor>
</comment>
<evidence type="ECO:0000313" key="16">
    <source>
        <dbReference type="EMBL" id="KAJ5734013.1"/>
    </source>
</evidence>
<evidence type="ECO:0000256" key="6">
    <source>
        <dbReference type="ARBA" id="ARBA00013376"/>
    </source>
</evidence>
<dbReference type="AlphaFoldDB" id="A0AAD6HT65"/>
<protein>
    <recommendedName>
        <fullName evidence="6">Homoserine dehydrogenase</fullName>
        <ecNumber evidence="5">1.1.1.3</ecNumber>
    </recommendedName>
</protein>
<dbReference type="GO" id="GO:0009090">
    <property type="term" value="P:homoserine biosynthetic process"/>
    <property type="evidence" value="ECO:0007669"/>
    <property type="project" value="TreeGrafter"/>
</dbReference>
<feature type="domain" description="Homoserine dehydrogenase catalytic" evidence="14">
    <location>
        <begin position="154"/>
        <end position="361"/>
    </location>
</feature>
<dbReference type="EC" id="1.1.1.3" evidence="5"/>
<keyword evidence="17" id="KW-1185">Reference proteome</keyword>